<feature type="transmembrane region" description="Helical" evidence="1">
    <location>
        <begin position="193"/>
        <end position="210"/>
    </location>
</feature>
<accession>A0A3S8ZWJ2</accession>
<feature type="transmembrane region" description="Helical" evidence="1">
    <location>
        <begin position="164"/>
        <end position="186"/>
    </location>
</feature>
<feature type="transmembrane region" description="Helical" evidence="1">
    <location>
        <begin position="249"/>
        <end position="265"/>
    </location>
</feature>
<evidence type="ECO:0000313" key="3">
    <source>
        <dbReference type="Proteomes" id="UP000282438"/>
    </source>
</evidence>
<feature type="transmembrane region" description="Helical" evidence="1">
    <location>
        <begin position="271"/>
        <end position="289"/>
    </location>
</feature>
<gene>
    <name evidence="2" type="ORF">EJO50_16160</name>
</gene>
<dbReference type="AlphaFoldDB" id="A0A3S8ZWJ2"/>
<feature type="transmembrane region" description="Helical" evidence="1">
    <location>
        <begin position="114"/>
        <end position="134"/>
    </location>
</feature>
<evidence type="ECO:0000256" key="1">
    <source>
        <dbReference type="SAM" id="Phobius"/>
    </source>
</evidence>
<keyword evidence="3" id="KW-1185">Reference proteome</keyword>
<sequence>MLIKSIAFIFVFLGPFVFLINSRWTSTPVKFYIFCTLLFYSISSRFSEPVYDFHTYYSTVKLGWLVFTDLYYIKEPVVWFFTTIVYMFSGVEQLGFIFLDVLIFYLIYKSVLNFKLPLYVVLLFFVFFPSVLGFQNVYRQFLSTCFLIYSFSCVYSSIFSKKSAISFVLSVLSHNFTILFILPVCLRKYRIKLLLVTILVSAAVMSVGVGEKSMTAEGGGNGAYYFIISLIFSLLVFLVNKYLNRKQDLRIFGFLIVAPIGLHFLSPDQAARIGLLILQVLFFYLSIFIEKNFKEKKTMRLLFVIIVSMPTFLASNTLNFIGF</sequence>
<keyword evidence="1" id="KW-1133">Transmembrane helix</keyword>
<feature type="transmembrane region" description="Helical" evidence="1">
    <location>
        <begin position="222"/>
        <end position="242"/>
    </location>
</feature>
<dbReference type="KEGG" id="iod:EJO50_16160"/>
<feature type="transmembrane region" description="Helical" evidence="1">
    <location>
        <begin position="301"/>
        <end position="321"/>
    </location>
</feature>
<keyword evidence="1" id="KW-0812">Transmembrane</keyword>
<name>A0A3S8ZWJ2_9NEIS</name>
<evidence type="ECO:0008006" key="4">
    <source>
        <dbReference type="Google" id="ProtNLM"/>
    </source>
</evidence>
<keyword evidence="1" id="KW-0472">Membrane</keyword>
<reference evidence="2 3" key="1">
    <citation type="submission" date="2018-12" db="EMBL/GenBank/DDBJ databases">
        <title>Complete genome sequence of Iodobacter sp. H11R3.</title>
        <authorList>
            <person name="Bae J.-W."/>
        </authorList>
    </citation>
    <scope>NUCLEOTIDE SEQUENCE [LARGE SCALE GENOMIC DNA]</scope>
    <source>
        <strain evidence="2 3">H11R3</strain>
    </source>
</reference>
<organism evidence="2 3">
    <name type="scientific">Iodobacter ciconiae</name>
    <dbReference type="NCBI Taxonomy" id="2496266"/>
    <lineage>
        <taxon>Bacteria</taxon>
        <taxon>Pseudomonadati</taxon>
        <taxon>Pseudomonadota</taxon>
        <taxon>Betaproteobacteria</taxon>
        <taxon>Neisseriales</taxon>
        <taxon>Chitinibacteraceae</taxon>
        <taxon>Iodobacter</taxon>
    </lineage>
</organism>
<feature type="transmembrane region" description="Helical" evidence="1">
    <location>
        <begin position="84"/>
        <end position="108"/>
    </location>
</feature>
<feature type="transmembrane region" description="Helical" evidence="1">
    <location>
        <begin position="6"/>
        <end position="24"/>
    </location>
</feature>
<evidence type="ECO:0000313" key="2">
    <source>
        <dbReference type="EMBL" id="AZN37863.1"/>
    </source>
</evidence>
<dbReference type="EMBL" id="CP034433">
    <property type="protein sequence ID" value="AZN37863.1"/>
    <property type="molecule type" value="Genomic_DNA"/>
</dbReference>
<protein>
    <recommendedName>
        <fullName evidence="4">EpsG family protein</fullName>
    </recommendedName>
</protein>
<dbReference type="RefSeq" id="WP_125975887.1">
    <property type="nucleotide sequence ID" value="NZ_CP034433.1"/>
</dbReference>
<dbReference type="Proteomes" id="UP000282438">
    <property type="component" value="Chromosome"/>
</dbReference>
<proteinExistence type="predicted"/>